<feature type="compositionally biased region" description="Acidic residues" evidence="6">
    <location>
        <begin position="206"/>
        <end position="221"/>
    </location>
</feature>
<dbReference type="CDD" id="cd21978">
    <property type="entry name" value="HMG-box_HMGB_rpt1"/>
    <property type="match status" value="1"/>
</dbReference>
<evidence type="ECO:0000256" key="2">
    <source>
        <dbReference type="ARBA" id="ARBA00008774"/>
    </source>
</evidence>
<dbReference type="InterPro" id="IPR050342">
    <property type="entry name" value="HMGB"/>
</dbReference>
<feature type="DNA-binding region" description="HMG box" evidence="5">
    <location>
        <begin position="11"/>
        <end position="81"/>
    </location>
</feature>
<organism evidence="8 9">
    <name type="scientific">Priapulus caudatus</name>
    <name type="common">Priapulid worm</name>
    <dbReference type="NCBI Taxonomy" id="37621"/>
    <lineage>
        <taxon>Eukaryota</taxon>
        <taxon>Metazoa</taxon>
        <taxon>Ecdysozoa</taxon>
        <taxon>Scalidophora</taxon>
        <taxon>Priapulida</taxon>
        <taxon>Priapulimorpha</taxon>
        <taxon>Priapulimorphida</taxon>
        <taxon>Priapulidae</taxon>
        <taxon>Priapulus</taxon>
    </lineage>
</organism>
<dbReference type="PROSITE" id="PS50118">
    <property type="entry name" value="HMG_BOX_2"/>
    <property type="match status" value="2"/>
</dbReference>
<dbReference type="PANTHER" id="PTHR48112">
    <property type="entry name" value="HIGH MOBILITY GROUP PROTEIN DSP1"/>
    <property type="match status" value="1"/>
</dbReference>
<dbReference type="Gene3D" id="1.10.30.10">
    <property type="entry name" value="High mobility group box domain"/>
    <property type="match status" value="2"/>
</dbReference>
<accession>A0ABM1ER97</accession>
<feature type="domain" description="HMG box" evidence="7">
    <location>
        <begin position="102"/>
        <end position="170"/>
    </location>
</feature>
<feature type="DNA-binding region" description="HMG box" evidence="5">
    <location>
        <begin position="102"/>
        <end position="170"/>
    </location>
</feature>
<evidence type="ECO:0000313" key="8">
    <source>
        <dbReference type="Proteomes" id="UP000695022"/>
    </source>
</evidence>
<name>A0ABM1ER97_PRICU</name>
<evidence type="ECO:0000256" key="3">
    <source>
        <dbReference type="ARBA" id="ARBA00023125"/>
    </source>
</evidence>
<feature type="region of interest" description="Disordered" evidence="6">
    <location>
        <begin position="178"/>
        <end position="221"/>
    </location>
</feature>
<keyword evidence="4 5" id="KW-0539">Nucleus</keyword>
<evidence type="ECO:0000256" key="5">
    <source>
        <dbReference type="PROSITE-ProRule" id="PRU00267"/>
    </source>
</evidence>
<dbReference type="PANTHER" id="PTHR48112:SF32">
    <property type="entry name" value="HIGH MOBILITY GROUP PROTEIN B3"/>
    <property type="match status" value="1"/>
</dbReference>
<dbReference type="Proteomes" id="UP000695022">
    <property type="component" value="Unplaced"/>
</dbReference>
<evidence type="ECO:0000256" key="6">
    <source>
        <dbReference type="SAM" id="MobiDB-lite"/>
    </source>
</evidence>
<dbReference type="RefSeq" id="XP_014674718.1">
    <property type="nucleotide sequence ID" value="XM_014819232.1"/>
</dbReference>
<dbReference type="PRINTS" id="PR00886">
    <property type="entry name" value="HIGHMOBLTY12"/>
</dbReference>
<dbReference type="SUPFAM" id="SSF47095">
    <property type="entry name" value="HMG-box"/>
    <property type="match status" value="2"/>
</dbReference>
<evidence type="ECO:0000256" key="4">
    <source>
        <dbReference type="ARBA" id="ARBA00023242"/>
    </source>
</evidence>
<protein>
    <submittedName>
        <fullName evidence="9 10">High mobility group protein DSP1-like</fullName>
    </submittedName>
</protein>
<evidence type="ECO:0000313" key="9">
    <source>
        <dbReference type="RefSeq" id="XP_014674718.1"/>
    </source>
</evidence>
<proteinExistence type="inferred from homology"/>
<evidence type="ECO:0000256" key="1">
    <source>
        <dbReference type="ARBA" id="ARBA00004123"/>
    </source>
</evidence>
<dbReference type="Pfam" id="PF00505">
    <property type="entry name" value="HMG_box"/>
    <property type="match status" value="1"/>
</dbReference>
<dbReference type="InterPro" id="IPR009071">
    <property type="entry name" value="HMG_box_dom"/>
</dbReference>
<dbReference type="GeneID" id="106814862"/>
<evidence type="ECO:0000313" key="10">
    <source>
        <dbReference type="RefSeq" id="XP_014674719.1"/>
    </source>
</evidence>
<keyword evidence="8" id="KW-1185">Reference proteome</keyword>
<feature type="domain" description="HMG box" evidence="7">
    <location>
        <begin position="11"/>
        <end position="81"/>
    </location>
</feature>
<feature type="compositionally biased region" description="Basic and acidic residues" evidence="6">
    <location>
        <begin position="58"/>
        <end position="75"/>
    </location>
</feature>
<dbReference type="RefSeq" id="XP_014674719.1">
    <property type="nucleotide sequence ID" value="XM_014819233.1"/>
</dbReference>
<gene>
    <name evidence="9 10" type="primary">LOC106814862</name>
</gene>
<comment type="subcellular location">
    <subcellularLocation>
        <location evidence="1">Nucleus</location>
    </subcellularLocation>
</comment>
<evidence type="ECO:0000259" key="7">
    <source>
        <dbReference type="PROSITE" id="PS50118"/>
    </source>
</evidence>
<feature type="region of interest" description="Disordered" evidence="6">
    <location>
        <begin position="58"/>
        <end position="101"/>
    </location>
</feature>
<sequence length="221" mass="25116">MGRRGVDSDKPKGRMSSYAYFVQTCRAEHKRKHPTESVVFTEFAKKCSERWKTMSDLEKQRFQDMAGRDKERYETEMSAYNPQDGSGGRKRKRKQKKDPNAPKRCMSAFFWFSQDVRPSIMKEHPQLRVGDVAKILSKQWAVIPPETKSKYEAIASRDRQRYVTEKNTYKSRGASDMVATGSAAGSGIKKGRVQEGAANAYGMGGGEDDDDEDDDLDDDDE</sequence>
<keyword evidence="3 5" id="KW-0238">DNA-binding</keyword>
<comment type="similarity">
    <text evidence="2">Belongs to the HMGB family.</text>
</comment>
<dbReference type="Pfam" id="PF09011">
    <property type="entry name" value="HMG_box_2"/>
    <property type="match status" value="1"/>
</dbReference>
<dbReference type="InterPro" id="IPR036910">
    <property type="entry name" value="HMG_box_dom_sf"/>
</dbReference>
<dbReference type="SMART" id="SM00398">
    <property type="entry name" value="HMG"/>
    <property type="match status" value="2"/>
</dbReference>
<reference evidence="9 10" key="1">
    <citation type="submission" date="2025-05" db="UniProtKB">
        <authorList>
            <consortium name="RefSeq"/>
        </authorList>
    </citation>
    <scope>IDENTIFICATION</scope>
</reference>